<reference evidence="2 3" key="1">
    <citation type="journal article" date="2018" name="Front. Microbiol.">
        <title>Genomic and genetic insights into a cosmopolitan fungus, Paecilomyces variotii (Eurotiales).</title>
        <authorList>
            <person name="Urquhart A.S."/>
            <person name="Mondo S.J."/>
            <person name="Makela M.R."/>
            <person name="Hane J.K."/>
            <person name="Wiebenga A."/>
            <person name="He G."/>
            <person name="Mihaltcheva S."/>
            <person name="Pangilinan J."/>
            <person name="Lipzen A."/>
            <person name="Barry K."/>
            <person name="de Vries R.P."/>
            <person name="Grigoriev I.V."/>
            <person name="Idnurm A."/>
        </authorList>
    </citation>
    <scope>NUCLEOTIDE SEQUENCE [LARGE SCALE GENOMIC DNA]</scope>
    <source>
        <strain evidence="2 3">CBS 101075</strain>
    </source>
</reference>
<feature type="region of interest" description="Disordered" evidence="1">
    <location>
        <begin position="155"/>
        <end position="184"/>
    </location>
</feature>
<keyword evidence="3" id="KW-1185">Reference proteome</keyword>
<evidence type="ECO:0000256" key="1">
    <source>
        <dbReference type="SAM" id="MobiDB-lite"/>
    </source>
</evidence>
<dbReference type="RefSeq" id="XP_028486423.1">
    <property type="nucleotide sequence ID" value="XM_028626120.1"/>
</dbReference>
<dbReference type="GeneID" id="39595397"/>
<name>A0A443HY54_BYSSP</name>
<proteinExistence type="predicted"/>
<protein>
    <submittedName>
        <fullName evidence="2">Uncharacterized protein</fullName>
    </submittedName>
</protein>
<evidence type="ECO:0000313" key="3">
    <source>
        <dbReference type="Proteomes" id="UP000283841"/>
    </source>
</evidence>
<dbReference type="VEuPathDB" id="FungiDB:C8Q69DRAFT_204775"/>
<gene>
    <name evidence="2" type="ORF">C8Q69DRAFT_204775</name>
</gene>
<dbReference type="EMBL" id="RCNU01000003">
    <property type="protein sequence ID" value="RWQ96778.1"/>
    <property type="molecule type" value="Genomic_DNA"/>
</dbReference>
<organism evidence="2 3">
    <name type="scientific">Byssochlamys spectabilis</name>
    <name type="common">Paecilomyces variotii</name>
    <dbReference type="NCBI Taxonomy" id="264951"/>
    <lineage>
        <taxon>Eukaryota</taxon>
        <taxon>Fungi</taxon>
        <taxon>Dikarya</taxon>
        <taxon>Ascomycota</taxon>
        <taxon>Pezizomycotina</taxon>
        <taxon>Eurotiomycetes</taxon>
        <taxon>Eurotiomycetidae</taxon>
        <taxon>Eurotiales</taxon>
        <taxon>Thermoascaceae</taxon>
        <taxon>Paecilomyces</taxon>
    </lineage>
</organism>
<dbReference type="Proteomes" id="UP000283841">
    <property type="component" value="Unassembled WGS sequence"/>
</dbReference>
<evidence type="ECO:0000313" key="2">
    <source>
        <dbReference type="EMBL" id="RWQ96778.1"/>
    </source>
</evidence>
<accession>A0A443HY54</accession>
<sequence length="458" mass="51178">METEANDSDHFSSDIEDADFLEAIHGQTEAYNFCPGELTTDAAPVMGATDEVEHELKLHESAEMVYMELKEYFTDDSDELSLDADITPSQLISAEGSGEVTYDDNCSQYADAAIFDDQFQDAPTFGHLQDYQAGCPPKYGQYESSEIKHDTISEGNTTFYSNNDSNGPMASQDDSMTENKPAGETDRVDLIRHGPLPKYKQPFQFPGKCNGSPVSNAKLGPFPGPQDEVRELRQPFLRPPFPCPVPIGSPIQGLTSAHTILRTCFRIGEALKVHFTRPSSSPLCPRSTNELMEKRSQKANMSASIPSTAFMLIELYAFVTESYRIRNKQFFKFADLFFPFQPPYLSGVWECWEGNPLYDEDGRRFLGPCGRQWRRGINVPPIQLVHADSANDFNDDAAGQGSAGRLCRVIGSLKSRDHALQVKPDELLPGSVLPFMEIYSIWHATWEDVDYVKGIVQE</sequence>
<dbReference type="AlphaFoldDB" id="A0A443HY54"/>
<feature type="compositionally biased region" description="Polar residues" evidence="1">
    <location>
        <begin position="155"/>
        <end position="174"/>
    </location>
</feature>
<comment type="caution">
    <text evidence="2">The sequence shown here is derived from an EMBL/GenBank/DDBJ whole genome shotgun (WGS) entry which is preliminary data.</text>
</comment>